<organism evidence="2">
    <name type="scientific">Arabidopsis lyrata subsp. lyrata</name>
    <name type="common">Lyre-leaved rock-cress</name>
    <dbReference type="NCBI Taxonomy" id="81972"/>
    <lineage>
        <taxon>Eukaryota</taxon>
        <taxon>Viridiplantae</taxon>
        <taxon>Streptophyta</taxon>
        <taxon>Embryophyta</taxon>
        <taxon>Tracheophyta</taxon>
        <taxon>Spermatophyta</taxon>
        <taxon>Magnoliopsida</taxon>
        <taxon>eudicotyledons</taxon>
        <taxon>Gunneridae</taxon>
        <taxon>Pentapetalae</taxon>
        <taxon>rosids</taxon>
        <taxon>malvids</taxon>
        <taxon>Brassicales</taxon>
        <taxon>Brassicaceae</taxon>
        <taxon>Camelineae</taxon>
        <taxon>Arabidopsis</taxon>
    </lineage>
</organism>
<accession>D7MM82</accession>
<dbReference type="Gramene" id="Al_scaffold_0008_2136">
    <property type="protein sequence ID" value="Al_scaffold_0008_2136"/>
    <property type="gene ID" value="Al_scaffold_0008_2136"/>
</dbReference>
<dbReference type="AlphaFoldDB" id="D7MM82"/>
<keyword evidence="2" id="KW-1185">Reference proteome</keyword>
<gene>
    <name evidence="1" type="ORF">ARALYDRAFT_685316</name>
</gene>
<evidence type="ECO:0000313" key="1">
    <source>
        <dbReference type="EMBL" id="EFH40744.1"/>
    </source>
</evidence>
<proteinExistence type="predicted"/>
<name>D7MM82_ARALL</name>
<dbReference type="HOGENOM" id="CLU_2486409_0_0_1"/>
<dbReference type="STRING" id="81972.D7MM82"/>
<evidence type="ECO:0000313" key="2">
    <source>
        <dbReference type="Proteomes" id="UP000008694"/>
    </source>
</evidence>
<reference evidence="2" key="1">
    <citation type="journal article" date="2011" name="Nat. Genet.">
        <title>The Arabidopsis lyrata genome sequence and the basis of rapid genome size change.</title>
        <authorList>
            <person name="Hu T.T."/>
            <person name="Pattyn P."/>
            <person name="Bakker E.G."/>
            <person name="Cao J."/>
            <person name="Cheng J.-F."/>
            <person name="Clark R.M."/>
            <person name="Fahlgren N."/>
            <person name="Fawcett J.A."/>
            <person name="Grimwood J."/>
            <person name="Gundlach H."/>
            <person name="Haberer G."/>
            <person name="Hollister J.D."/>
            <person name="Ossowski S."/>
            <person name="Ottilar R.P."/>
            <person name="Salamov A.A."/>
            <person name="Schneeberger K."/>
            <person name="Spannagl M."/>
            <person name="Wang X."/>
            <person name="Yang L."/>
            <person name="Nasrallah M.E."/>
            <person name="Bergelson J."/>
            <person name="Carrington J.C."/>
            <person name="Gaut B.S."/>
            <person name="Schmutz J."/>
            <person name="Mayer K.F.X."/>
            <person name="Van de Peer Y."/>
            <person name="Grigoriev I.V."/>
            <person name="Nordborg M."/>
            <person name="Weigel D."/>
            <person name="Guo Y.-L."/>
        </authorList>
    </citation>
    <scope>NUCLEOTIDE SEQUENCE [LARGE SCALE GENOMIC DNA]</scope>
    <source>
        <strain evidence="2">cv. MN47</strain>
    </source>
</reference>
<protein>
    <submittedName>
        <fullName evidence="1">Predicted protein</fullName>
    </submittedName>
</protein>
<dbReference type="EMBL" id="GL348720">
    <property type="protein sequence ID" value="EFH40744.1"/>
    <property type="molecule type" value="Genomic_DNA"/>
</dbReference>
<dbReference type="Proteomes" id="UP000008694">
    <property type="component" value="Unassembled WGS sequence"/>
</dbReference>
<sequence>MEDSGLIEVNCHRPQKIPKLDEDCEGSKSSSKQRVIKWGKGEDDEYLRQYLLFHYQFEKTQESLCLVNALSFEKFHDLWPAVRELIQ</sequence>